<feature type="region of interest" description="Disordered" evidence="1">
    <location>
        <begin position="1"/>
        <end position="62"/>
    </location>
</feature>
<gene>
    <name evidence="3" type="ORF">HETIRDRAFT_420575</name>
</gene>
<dbReference type="HOGENOM" id="CLU_1267041_0_0_1"/>
<feature type="compositionally biased region" description="Polar residues" evidence="1">
    <location>
        <begin position="23"/>
        <end position="33"/>
    </location>
</feature>
<name>W4JXX8_HETIT</name>
<dbReference type="InterPro" id="IPR046522">
    <property type="entry name" value="DUF6699"/>
</dbReference>
<protein>
    <recommendedName>
        <fullName evidence="2">DUF6699 domain-containing protein</fullName>
    </recommendedName>
</protein>
<dbReference type="GeneID" id="20673662"/>
<dbReference type="Proteomes" id="UP000030671">
    <property type="component" value="Unassembled WGS sequence"/>
</dbReference>
<accession>W4JXX8</accession>
<evidence type="ECO:0000259" key="2">
    <source>
        <dbReference type="Pfam" id="PF20415"/>
    </source>
</evidence>
<keyword evidence="4" id="KW-1185">Reference proteome</keyword>
<sequence>MSTPRHVRFNPTPDVRPFRVDSPLSSGESSDGPSTPPDSHSAFPSPLLPRAHPSPSAYPSPMVYTPSPPNAMPYTHLPSPAFPPSPQPSNIYLHPALAALNLAFDVSQPISVQNPALPASTLAAPATSPPLAQMTLRSAQLPWAIAVRPTPSTSPGSRFVSVADVLAALYTTLRTQIRREEWEALPRVDEVKRAYEARCRAAGAGPGSKEDVWFFTSR</sequence>
<reference evidence="3 4" key="1">
    <citation type="journal article" date="2012" name="New Phytol.">
        <title>Insight into trade-off between wood decay and parasitism from the genome of a fungal forest pathogen.</title>
        <authorList>
            <person name="Olson A."/>
            <person name="Aerts A."/>
            <person name="Asiegbu F."/>
            <person name="Belbahri L."/>
            <person name="Bouzid O."/>
            <person name="Broberg A."/>
            <person name="Canback B."/>
            <person name="Coutinho P.M."/>
            <person name="Cullen D."/>
            <person name="Dalman K."/>
            <person name="Deflorio G."/>
            <person name="van Diepen L.T."/>
            <person name="Dunand C."/>
            <person name="Duplessis S."/>
            <person name="Durling M."/>
            <person name="Gonthier P."/>
            <person name="Grimwood J."/>
            <person name="Fossdal C.G."/>
            <person name="Hansson D."/>
            <person name="Henrissat B."/>
            <person name="Hietala A."/>
            <person name="Himmelstrand K."/>
            <person name="Hoffmeister D."/>
            <person name="Hogberg N."/>
            <person name="James T.Y."/>
            <person name="Karlsson M."/>
            <person name="Kohler A."/>
            <person name="Kues U."/>
            <person name="Lee Y.H."/>
            <person name="Lin Y.C."/>
            <person name="Lind M."/>
            <person name="Lindquist E."/>
            <person name="Lombard V."/>
            <person name="Lucas S."/>
            <person name="Lunden K."/>
            <person name="Morin E."/>
            <person name="Murat C."/>
            <person name="Park J."/>
            <person name="Raffaello T."/>
            <person name="Rouze P."/>
            <person name="Salamov A."/>
            <person name="Schmutz J."/>
            <person name="Solheim H."/>
            <person name="Stahlberg J."/>
            <person name="Velez H."/>
            <person name="de Vries R.P."/>
            <person name="Wiebenga A."/>
            <person name="Woodward S."/>
            <person name="Yakovlev I."/>
            <person name="Garbelotto M."/>
            <person name="Martin F."/>
            <person name="Grigoriev I.V."/>
            <person name="Stenlid J."/>
        </authorList>
    </citation>
    <scope>NUCLEOTIDE SEQUENCE [LARGE SCALE GENOMIC DNA]</scope>
    <source>
        <strain evidence="3 4">TC 32-1</strain>
    </source>
</reference>
<dbReference type="RefSeq" id="XP_009549771.1">
    <property type="nucleotide sequence ID" value="XM_009551476.1"/>
</dbReference>
<evidence type="ECO:0000313" key="4">
    <source>
        <dbReference type="Proteomes" id="UP000030671"/>
    </source>
</evidence>
<evidence type="ECO:0000313" key="3">
    <source>
        <dbReference type="EMBL" id="ETW77736.1"/>
    </source>
</evidence>
<dbReference type="OrthoDB" id="3224413at2759"/>
<evidence type="ECO:0000256" key="1">
    <source>
        <dbReference type="SAM" id="MobiDB-lite"/>
    </source>
</evidence>
<dbReference type="EMBL" id="KI925462">
    <property type="protein sequence ID" value="ETW77736.1"/>
    <property type="molecule type" value="Genomic_DNA"/>
</dbReference>
<dbReference type="Pfam" id="PF20415">
    <property type="entry name" value="DUF6699"/>
    <property type="match status" value="1"/>
</dbReference>
<dbReference type="AlphaFoldDB" id="W4JXX8"/>
<dbReference type="KEGG" id="hir:HETIRDRAFT_420575"/>
<organism evidence="3 4">
    <name type="scientific">Heterobasidion irregulare (strain TC 32-1)</name>
    <dbReference type="NCBI Taxonomy" id="747525"/>
    <lineage>
        <taxon>Eukaryota</taxon>
        <taxon>Fungi</taxon>
        <taxon>Dikarya</taxon>
        <taxon>Basidiomycota</taxon>
        <taxon>Agaricomycotina</taxon>
        <taxon>Agaricomycetes</taxon>
        <taxon>Russulales</taxon>
        <taxon>Bondarzewiaceae</taxon>
        <taxon>Heterobasidion</taxon>
        <taxon>Heterobasidion annosum species complex</taxon>
    </lineage>
</organism>
<dbReference type="STRING" id="747525.W4JXX8"/>
<dbReference type="InParanoid" id="W4JXX8"/>
<proteinExistence type="predicted"/>
<feature type="domain" description="DUF6699" evidence="2">
    <location>
        <begin position="103"/>
        <end position="204"/>
    </location>
</feature>